<name>A0A8H9CHQ3_9GAMM</name>
<reference evidence="1 2" key="1">
    <citation type="submission" date="2020-05" db="EMBL/GenBank/DDBJ databases">
        <authorList>
            <person name="Petersen J."/>
            <person name="Sayavedra L."/>
        </authorList>
    </citation>
    <scope>NUCLEOTIDE SEQUENCE [LARGE SCALE GENOMIC DNA]</scope>
    <source>
        <strain evidence="1">B thermophilus SOXS</strain>
    </source>
</reference>
<dbReference type="EMBL" id="CAESAQ020000090">
    <property type="protein sequence ID" value="CAB5505592.1"/>
    <property type="molecule type" value="Genomic_DNA"/>
</dbReference>
<keyword evidence="2" id="KW-1185">Reference proteome</keyword>
<evidence type="ECO:0000313" key="2">
    <source>
        <dbReference type="Proteomes" id="UP000643672"/>
    </source>
</evidence>
<accession>A0A8H9CHQ3</accession>
<comment type="caution">
    <text evidence="1">The sequence shown here is derived from an EMBL/GenBank/DDBJ whole genome shotgun (WGS) entry which is preliminary data.</text>
</comment>
<protein>
    <submittedName>
        <fullName evidence="1">Uncharacterized protein</fullName>
    </submittedName>
</protein>
<sequence length="38" mass="4419">MFCIVFIKKNISSIYLVLTVVFFVNADEVRGRFMASIF</sequence>
<organism evidence="1 2">
    <name type="scientific">Bathymodiolus thermophilus thioautotrophic gill symbiont</name>
    <dbReference type="NCBI Taxonomy" id="2360"/>
    <lineage>
        <taxon>Bacteria</taxon>
        <taxon>Pseudomonadati</taxon>
        <taxon>Pseudomonadota</taxon>
        <taxon>Gammaproteobacteria</taxon>
        <taxon>sulfur-oxidizing symbionts</taxon>
    </lineage>
</organism>
<dbReference type="Proteomes" id="UP000643672">
    <property type="component" value="Unassembled WGS sequence"/>
</dbReference>
<gene>
    <name evidence="1" type="ORF">THERMOS_2155</name>
</gene>
<evidence type="ECO:0000313" key="1">
    <source>
        <dbReference type="EMBL" id="CAB5505592.1"/>
    </source>
</evidence>
<proteinExistence type="predicted"/>
<dbReference type="AlphaFoldDB" id="A0A8H9CHQ3"/>